<dbReference type="Proteomes" id="UP000735874">
    <property type="component" value="Unassembled WGS sequence"/>
</dbReference>
<dbReference type="EMBL" id="RCML01000756">
    <property type="protein sequence ID" value="KAG2969987.1"/>
    <property type="molecule type" value="Genomic_DNA"/>
</dbReference>
<organism evidence="1 5">
    <name type="scientific">Phytophthora cactorum</name>
    <dbReference type="NCBI Taxonomy" id="29920"/>
    <lineage>
        <taxon>Eukaryota</taxon>
        <taxon>Sar</taxon>
        <taxon>Stramenopiles</taxon>
        <taxon>Oomycota</taxon>
        <taxon>Peronosporomycetes</taxon>
        <taxon>Peronosporales</taxon>
        <taxon>Peronosporaceae</taxon>
        <taxon>Phytophthora</taxon>
    </lineage>
</organism>
<name>A0A8T0YUL7_9STRA</name>
<gene>
    <name evidence="1" type="ORF">PC113_g15486</name>
    <name evidence="2" type="ORF">PC115_g4201</name>
    <name evidence="3" type="ORF">PC118_g17146</name>
    <name evidence="4" type="ORF">PC129_g14324</name>
</gene>
<dbReference type="Proteomes" id="UP000760860">
    <property type="component" value="Unassembled WGS sequence"/>
</dbReference>
<comment type="caution">
    <text evidence="1">The sequence shown here is derived from an EMBL/GenBank/DDBJ whole genome shotgun (WGS) entry which is preliminary data.</text>
</comment>
<evidence type="ECO:0000313" key="4">
    <source>
        <dbReference type="EMBL" id="KAG3214772.1"/>
    </source>
</evidence>
<dbReference type="AlphaFoldDB" id="A0A8T0YUL7"/>
<protein>
    <submittedName>
        <fullName evidence="1">Uncharacterized protein</fullName>
    </submittedName>
</protein>
<dbReference type="EMBL" id="RCMI01000077">
    <property type="protein sequence ID" value="KAG2937479.1"/>
    <property type="molecule type" value="Genomic_DNA"/>
</dbReference>
<evidence type="ECO:0000313" key="1">
    <source>
        <dbReference type="EMBL" id="KAG2851919.1"/>
    </source>
</evidence>
<evidence type="ECO:0000313" key="2">
    <source>
        <dbReference type="EMBL" id="KAG2937479.1"/>
    </source>
</evidence>
<reference evidence="1" key="1">
    <citation type="submission" date="2018-10" db="EMBL/GenBank/DDBJ databases">
        <title>Effector identification in a new, highly contiguous assembly of the strawberry crown rot pathogen Phytophthora cactorum.</title>
        <authorList>
            <person name="Armitage A.D."/>
            <person name="Nellist C.F."/>
            <person name="Bates H."/>
            <person name="Vickerstaff R.J."/>
            <person name="Harrison R.J."/>
        </authorList>
    </citation>
    <scope>NUCLEOTIDE SEQUENCE</scope>
    <source>
        <strain evidence="1">15-7</strain>
        <strain evidence="2">4032</strain>
        <strain evidence="3">P415</strain>
        <strain evidence="4">P421</strain>
    </source>
</reference>
<evidence type="ECO:0000313" key="3">
    <source>
        <dbReference type="EMBL" id="KAG2969987.1"/>
    </source>
</evidence>
<accession>A0A8T0YUL7</accession>
<dbReference type="Proteomes" id="UP000774804">
    <property type="component" value="Unassembled WGS sequence"/>
</dbReference>
<dbReference type="EMBL" id="RCMV01000610">
    <property type="protein sequence ID" value="KAG3214772.1"/>
    <property type="molecule type" value="Genomic_DNA"/>
</dbReference>
<proteinExistence type="predicted"/>
<sequence length="64" mass="6552">MCWQRRLEALAGSTTSCAPTGTVSTTAHITARRCTGAEGCAVYNGPRVVSVETSVVSKPGTAPV</sequence>
<dbReference type="EMBL" id="RCMG01000574">
    <property type="protein sequence ID" value="KAG2851919.1"/>
    <property type="molecule type" value="Genomic_DNA"/>
</dbReference>
<evidence type="ECO:0000313" key="5">
    <source>
        <dbReference type="Proteomes" id="UP000735874"/>
    </source>
</evidence>
<dbReference type="Proteomes" id="UP000697107">
    <property type="component" value="Unassembled WGS sequence"/>
</dbReference>